<reference evidence="2 3" key="1">
    <citation type="submission" date="2024-03" db="EMBL/GenBank/DDBJ databases">
        <title>Actinomycetospora sp. OC33-EN06, a novel actinomycete isolated from wild orchid (Aerides multiflora).</title>
        <authorList>
            <person name="Suriyachadkun C."/>
        </authorList>
    </citation>
    <scope>NUCLEOTIDE SEQUENCE [LARGE SCALE GENOMIC DNA]</scope>
    <source>
        <strain evidence="2 3">OC33-EN06</strain>
    </source>
</reference>
<evidence type="ECO:0000256" key="1">
    <source>
        <dbReference type="SAM" id="Phobius"/>
    </source>
</evidence>
<keyword evidence="1" id="KW-1133">Transmembrane helix</keyword>
<dbReference type="RefSeq" id="WP_337711446.1">
    <property type="nucleotide sequence ID" value="NZ_JBBEGL010000001.1"/>
</dbReference>
<organism evidence="2 3">
    <name type="scientific">Actinomycetospora aeridis</name>
    <dbReference type="NCBI Taxonomy" id="3129231"/>
    <lineage>
        <taxon>Bacteria</taxon>
        <taxon>Bacillati</taxon>
        <taxon>Actinomycetota</taxon>
        <taxon>Actinomycetes</taxon>
        <taxon>Pseudonocardiales</taxon>
        <taxon>Pseudonocardiaceae</taxon>
        <taxon>Actinomycetospora</taxon>
    </lineage>
</organism>
<name>A0ABU8MXU1_9PSEU</name>
<feature type="transmembrane region" description="Helical" evidence="1">
    <location>
        <begin position="21"/>
        <end position="39"/>
    </location>
</feature>
<proteinExistence type="predicted"/>
<keyword evidence="1" id="KW-0472">Membrane</keyword>
<evidence type="ECO:0000313" key="2">
    <source>
        <dbReference type="EMBL" id="MEJ2884950.1"/>
    </source>
</evidence>
<keyword evidence="3" id="KW-1185">Reference proteome</keyword>
<dbReference type="Proteomes" id="UP001370100">
    <property type="component" value="Unassembled WGS sequence"/>
</dbReference>
<sequence>METTREGDAPEAESLGRGRRLGLSVLIVLTLLGMVASTVPPSLVKSTLLDLTQPYLLVTGLDQSWGVFAPNPPRSSNDVLARVDRADGTVGVYPLASGDGLSEYWDYRWRKYGEQLWTKRGAEHERVAFARWFADQDRAAGHAPTRVTLVRITVPNLPAGPGPDTGAPGETPFFTLPVAR</sequence>
<gene>
    <name evidence="2" type="ORF">WCD41_00700</name>
</gene>
<evidence type="ECO:0000313" key="3">
    <source>
        <dbReference type="Proteomes" id="UP001370100"/>
    </source>
</evidence>
<protein>
    <submittedName>
        <fullName evidence="2">Uncharacterized protein</fullName>
    </submittedName>
</protein>
<dbReference type="EMBL" id="JBBEGL010000001">
    <property type="protein sequence ID" value="MEJ2884950.1"/>
    <property type="molecule type" value="Genomic_DNA"/>
</dbReference>
<keyword evidence="1" id="KW-0812">Transmembrane</keyword>
<accession>A0ABU8MXU1</accession>
<comment type="caution">
    <text evidence="2">The sequence shown here is derived from an EMBL/GenBank/DDBJ whole genome shotgun (WGS) entry which is preliminary data.</text>
</comment>